<feature type="compositionally biased region" description="Acidic residues" evidence="1">
    <location>
        <begin position="92"/>
        <end position="101"/>
    </location>
</feature>
<keyword evidence="2" id="KW-0472">Membrane</keyword>
<dbReference type="PANTHER" id="PTHR37198">
    <property type="entry name" value="NUCLEOLIN"/>
    <property type="match status" value="1"/>
</dbReference>
<feature type="compositionally biased region" description="Basic residues" evidence="1">
    <location>
        <begin position="210"/>
        <end position="224"/>
    </location>
</feature>
<organism evidence="3">
    <name type="scientific">Noccaea caerulescens</name>
    <name type="common">Alpine penny-cress</name>
    <name type="synonym">Thlaspi caerulescens</name>
    <dbReference type="NCBI Taxonomy" id="107243"/>
    <lineage>
        <taxon>Eukaryota</taxon>
        <taxon>Viridiplantae</taxon>
        <taxon>Streptophyta</taxon>
        <taxon>Embryophyta</taxon>
        <taxon>Tracheophyta</taxon>
        <taxon>Spermatophyta</taxon>
        <taxon>Magnoliopsida</taxon>
        <taxon>eudicotyledons</taxon>
        <taxon>Gunneridae</taxon>
        <taxon>Pentapetalae</taxon>
        <taxon>rosids</taxon>
        <taxon>malvids</taxon>
        <taxon>Brassicales</taxon>
        <taxon>Brassicaceae</taxon>
        <taxon>Coluteocarpeae</taxon>
        <taxon>Noccaea</taxon>
    </lineage>
</organism>
<protein>
    <submittedName>
        <fullName evidence="3">Uncharacterized protein</fullName>
    </submittedName>
</protein>
<keyword evidence="2" id="KW-0812">Transmembrane</keyword>
<name>A0A1J3FY20_NOCCA</name>
<keyword evidence="2" id="KW-1133">Transmembrane helix</keyword>
<feature type="region of interest" description="Disordered" evidence="1">
    <location>
        <begin position="92"/>
        <end position="224"/>
    </location>
</feature>
<feature type="transmembrane region" description="Helical" evidence="2">
    <location>
        <begin position="54"/>
        <end position="77"/>
    </location>
</feature>
<dbReference type="AlphaFoldDB" id="A0A1J3FY20"/>
<evidence type="ECO:0000256" key="1">
    <source>
        <dbReference type="SAM" id="MobiDB-lite"/>
    </source>
</evidence>
<feature type="compositionally biased region" description="Basic and acidic residues" evidence="1">
    <location>
        <begin position="125"/>
        <end position="170"/>
    </location>
</feature>
<sequence>MKIPRTMCEMKEEYELNESEDKRSWIWSKAVSVGKKVLTAGVVASSAPLFFPPLVVASTIAFISSVPFCLFLANYACTEKLMSSLLPATEETGEIENDDSGFEYHKIGPTEEDEEMAKESTSMIERIRDEGRTDRRTTEKEVQDGENSENAKSEKVHDQPGEKEETETGRELGATTNETPKGKDEETSSNEPIDQAVSEPSGTREEKRKNTTKKKKKTGRAGVQ</sequence>
<evidence type="ECO:0000313" key="3">
    <source>
        <dbReference type="EMBL" id="JAU48970.1"/>
    </source>
</evidence>
<evidence type="ECO:0000256" key="2">
    <source>
        <dbReference type="SAM" id="Phobius"/>
    </source>
</evidence>
<dbReference type="EMBL" id="GEVK01003862">
    <property type="protein sequence ID" value="JAU48970.1"/>
    <property type="molecule type" value="Transcribed_RNA"/>
</dbReference>
<gene>
    <name evidence="3" type="ORF">LC_TR7708_c3_g1_i1_g.27173</name>
</gene>
<dbReference type="PANTHER" id="PTHR37198:SF1">
    <property type="entry name" value="NUCLEOLIN"/>
    <property type="match status" value="1"/>
</dbReference>
<accession>A0A1J3FY20</accession>
<proteinExistence type="predicted"/>
<reference evidence="3" key="1">
    <citation type="submission" date="2016-07" db="EMBL/GenBank/DDBJ databases">
        <title>De novo transcriptome assembly of four accessions of the metal hyperaccumulator plant Noccaea caerulescens.</title>
        <authorList>
            <person name="Blande D."/>
            <person name="Halimaa P."/>
            <person name="Tervahauta A.I."/>
            <person name="Aarts M.G."/>
            <person name="Karenlampi S.O."/>
        </authorList>
    </citation>
    <scope>NUCLEOTIDE SEQUENCE</scope>
</reference>